<dbReference type="PANTHER" id="PTHR38011:SF11">
    <property type="entry name" value="2,5-DIAMINO-6-RIBOSYLAMINO-4(3H)-PYRIMIDINONE 5'-PHOSPHATE REDUCTASE"/>
    <property type="match status" value="1"/>
</dbReference>
<dbReference type="SUPFAM" id="SSF53597">
    <property type="entry name" value="Dihydrofolate reductase-like"/>
    <property type="match status" value="1"/>
</dbReference>
<gene>
    <name evidence="2" type="ORF">RQM65_06050</name>
</gene>
<comment type="caution">
    <text evidence="2">The sequence shown here is derived from an EMBL/GenBank/DDBJ whole genome shotgun (WGS) entry which is preliminary data.</text>
</comment>
<feature type="domain" description="Bacterial bifunctional deaminase-reductase C-terminal" evidence="1">
    <location>
        <begin position="3"/>
        <end position="168"/>
    </location>
</feature>
<proteinExistence type="predicted"/>
<dbReference type="Proteomes" id="UP001250656">
    <property type="component" value="Unassembled WGS sequence"/>
</dbReference>
<evidence type="ECO:0000313" key="3">
    <source>
        <dbReference type="Proteomes" id="UP001250656"/>
    </source>
</evidence>
<dbReference type="EMBL" id="JAVTTP010000001">
    <property type="protein sequence ID" value="MDT7828219.1"/>
    <property type="molecule type" value="Genomic_DNA"/>
</dbReference>
<evidence type="ECO:0000259" key="1">
    <source>
        <dbReference type="Pfam" id="PF01872"/>
    </source>
</evidence>
<sequence>MKKIIYYVATSIDGFIAGPDEDASDFTAAGEGVNQYLADLKDFQTVIMGRRTYEFGYKFGLEPGQPAYPHMQHYIFSKTLNFEDQSDQLTICDYDLDIIKKLKQSSETDIYLCGGGIFAGWLLEHKMIDVLKIKLNPLILGDGITMFGASKNTGQLELRESKMYNDGLTINTYGVSY</sequence>
<name>A0ABU3L4T5_9FLAO</name>
<keyword evidence="3" id="KW-1185">Reference proteome</keyword>
<dbReference type="Gene3D" id="3.40.430.10">
    <property type="entry name" value="Dihydrofolate Reductase, subunit A"/>
    <property type="match status" value="1"/>
</dbReference>
<organism evidence="2 3">
    <name type="scientific">Pricia mediterranea</name>
    <dbReference type="NCBI Taxonomy" id="3076079"/>
    <lineage>
        <taxon>Bacteria</taxon>
        <taxon>Pseudomonadati</taxon>
        <taxon>Bacteroidota</taxon>
        <taxon>Flavobacteriia</taxon>
        <taxon>Flavobacteriales</taxon>
        <taxon>Flavobacteriaceae</taxon>
        <taxon>Pricia</taxon>
    </lineage>
</organism>
<dbReference type="PANTHER" id="PTHR38011">
    <property type="entry name" value="DIHYDROFOLATE REDUCTASE FAMILY PROTEIN (AFU_ORTHOLOGUE AFUA_8G06820)"/>
    <property type="match status" value="1"/>
</dbReference>
<accession>A0ABU3L4T5</accession>
<dbReference type="InterPro" id="IPR024072">
    <property type="entry name" value="DHFR-like_dom_sf"/>
</dbReference>
<protein>
    <submittedName>
        <fullName evidence="2">Dihydrofolate reductase family protein</fullName>
    </submittedName>
</protein>
<reference evidence="2 3" key="1">
    <citation type="submission" date="2023-09" db="EMBL/GenBank/DDBJ databases">
        <title>Novel taxa isolated from Blanes Bay.</title>
        <authorList>
            <person name="Rey-Velasco X."/>
            <person name="Lucena T."/>
        </authorList>
    </citation>
    <scope>NUCLEOTIDE SEQUENCE [LARGE SCALE GENOMIC DNA]</scope>
    <source>
        <strain evidence="2 3">S334</strain>
    </source>
</reference>
<dbReference type="InterPro" id="IPR050765">
    <property type="entry name" value="Riboflavin_Biosynth_HTPR"/>
</dbReference>
<dbReference type="InterPro" id="IPR002734">
    <property type="entry name" value="RibDG_C"/>
</dbReference>
<evidence type="ECO:0000313" key="2">
    <source>
        <dbReference type="EMBL" id="MDT7828219.1"/>
    </source>
</evidence>
<dbReference type="Pfam" id="PF01872">
    <property type="entry name" value="RibD_C"/>
    <property type="match status" value="1"/>
</dbReference>
<dbReference type="RefSeq" id="WP_314013415.1">
    <property type="nucleotide sequence ID" value="NZ_JAVTTP010000001.1"/>
</dbReference>